<dbReference type="AlphaFoldDB" id="A0A1J1I9X1"/>
<reference evidence="1 2" key="1">
    <citation type="submission" date="2015-04" db="EMBL/GenBank/DDBJ databases">
        <authorList>
            <person name="Syromyatnikov M.Y."/>
            <person name="Popov V.N."/>
        </authorList>
    </citation>
    <scope>NUCLEOTIDE SEQUENCE [LARGE SCALE GENOMIC DNA]</scope>
</reference>
<organism evidence="1 2">
    <name type="scientific">Clunio marinus</name>
    <dbReference type="NCBI Taxonomy" id="568069"/>
    <lineage>
        <taxon>Eukaryota</taxon>
        <taxon>Metazoa</taxon>
        <taxon>Ecdysozoa</taxon>
        <taxon>Arthropoda</taxon>
        <taxon>Hexapoda</taxon>
        <taxon>Insecta</taxon>
        <taxon>Pterygota</taxon>
        <taxon>Neoptera</taxon>
        <taxon>Endopterygota</taxon>
        <taxon>Diptera</taxon>
        <taxon>Nematocera</taxon>
        <taxon>Chironomoidea</taxon>
        <taxon>Chironomidae</taxon>
        <taxon>Clunio</taxon>
    </lineage>
</organism>
<keyword evidence="2" id="KW-1185">Reference proteome</keyword>
<evidence type="ECO:0000313" key="2">
    <source>
        <dbReference type="Proteomes" id="UP000183832"/>
    </source>
</evidence>
<proteinExistence type="predicted"/>
<name>A0A1J1I9X1_9DIPT</name>
<protein>
    <submittedName>
        <fullName evidence="1">CLUMA_CG010151, isoform A</fullName>
    </submittedName>
</protein>
<gene>
    <name evidence="1" type="ORF">CLUMA_CG010151</name>
</gene>
<evidence type="ECO:0000313" key="1">
    <source>
        <dbReference type="EMBL" id="CRK96530.1"/>
    </source>
</evidence>
<sequence>MATFTPGSCFMLFHPLLHLYIQMNESTAITAKDSVIVILTTFLLVTRRQTDNRISTCGHKTFV</sequence>
<dbReference type="Proteomes" id="UP000183832">
    <property type="component" value="Unassembled WGS sequence"/>
</dbReference>
<accession>A0A1J1I9X1</accession>
<dbReference type="EMBL" id="CVRI01000044">
    <property type="protein sequence ID" value="CRK96530.1"/>
    <property type="molecule type" value="Genomic_DNA"/>
</dbReference>